<evidence type="ECO:0000256" key="5">
    <source>
        <dbReference type="ARBA" id="ARBA00023002"/>
    </source>
</evidence>
<keyword evidence="6" id="KW-0503">Monooxygenase</keyword>
<dbReference type="PANTHER" id="PTHR23023">
    <property type="entry name" value="DIMETHYLANILINE MONOOXYGENASE"/>
    <property type="match status" value="1"/>
</dbReference>
<dbReference type="InterPro" id="IPR020946">
    <property type="entry name" value="Flavin_mOase-like"/>
</dbReference>
<accession>A0ABC9DGK9</accession>
<dbReference type="PRINTS" id="PR00419">
    <property type="entry name" value="ADXRDTASE"/>
</dbReference>
<dbReference type="FunFam" id="3.50.50.60:FF:000170">
    <property type="entry name" value="Flavin-containing monooxygenase"/>
    <property type="match status" value="1"/>
</dbReference>
<keyword evidence="8" id="KW-1185">Reference proteome</keyword>
<keyword evidence="3 6" id="KW-0274">FAD</keyword>
<dbReference type="Pfam" id="PF00743">
    <property type="entry name" value="FMO-like"/>
    <property type="match status" value="1"/>
</dbReference>
<evidence type="ECO:0000313" key="8">
    <source>
        <dbReference type="Proteomes" id="UP001497457"/>
    </source>
</evidence>
<proteinExistence type="inferred from homology"/>
<evidence type="ECO:0000313" key="7">
    <source>
        <dbReference type="EMBL" id="CAL5037989.1"/>
    </source>
</evidence>
<reference evidence="8" key="1">
    <citation type="submission" date="2024-06" db="EMBL/GenBank/DDBJ databases">
        <authorList>
            <person name="Ryan C."/>
        </authorList>
    </citation>
    <scope>NUCLEOTIDE SEQUENCE [LARGE SCALE GENOMIC DNA]</scope>
</reference>
<organism evidence="7 8">
    <name type="scientific">Urochloa decumbens</name>
    <dbReference type="NCBI Taxonomy" id="240449"/>
    <lineage>
        <taxon>Eukaryota</taxon>
        <taxon>Viridiplantae</taxon>
        <taxon>Streptophyta</taxon>
        <taxon>Embryophyta</taxon>
        <taxon>Tracheophyta</taxon>
        <taxon>Spermatophyta</taxon>
        <taxon>Magnoliopsida</taxon>
        <taxon>Liliopsida</taxon>
        <taxon>Poales</taxon>
        <taxon>Poaceae</taxon>
        <taxon>PACMAD clade</taxon>
        <taxon>Panicoideae</taxon>
        <taxon>Panicodae</taxon>
        <taxon>Paniceae</taxon>
        <taxon>Melinidinae</taxon>
        <taxon>Urochloa</taxon>
    </lineage>
</organism>
<evidence type="ECO:0000256" key="2">
    <source>
        <dbReference type="ARBA" id="ARBA00022630"/>
    </source>
</evidence>
<dbReference type="PIRSF" id="PIRSF000332">
    <property type="entry name" value="FMO"/>
    <property type="match status" value="1"/>
</dbReference>
<evidence type="ECO:0000256" key="6">
    <source>
        <dbReference type="RuleBase" id="RU361177"/>
    </source>
</evidence>
<evidence type="ECO:0000256" key="4">
    <source>
        <dbReference type="ARBA" id="ARBA00022857"/>
    </source>
</evidence>
<dbReference type="SUPFAM" id="SSF51905">
    <property type="entry name" value="FAD/NAD(P)-binding domain"/>
    <property type="match status" value="2"/>
</dbReference>
<sequence length="537" mass="58871">MDPTKKRVAIVGAGPSGLAACKHLLAKGFLPVVFESAGGVGGVWRRTLATTRLQTPASAYRFSDFPWPADNAAADGMFPRHDQVLEYLAAYARRFGVMERVRFGCKVLAASYVGDATEPEMESWERWSGNGEAFGDGTGEWHLTVRHGGEPASTQTHRFDFLILCIGRYGAPKLPTFPHGRGPEVFRGRVLHSMEYAAMAHEDAAELVRGKRVAVVGAGKSAMDIVAQCAEANGSKYPCTMVYRSAHWMVDPKVARRVNFFTFTSARWTELMVHKPGEGFMLSLLATILTPVRWAMSKVTEAYYKRSIPMSEHGMVPDCGFDQASLGWRLGILPEGFYSMVDEGSIELRRCASVAGFSADGLGLDNADGSGEPAVAGADVVILSTGFDIDRPLRNMFTSPWFAEIISSDGDAVLPLYRHILHPRIPQLAVVGYAESGSSIYPYEMMAKWVAHLLAGAVRLPPAGVRDMERGAAEWARWGAAARRRCGGHFLKSCVASVTTWYHDQLCRDMGYSPRRKDGWLAELLEPYGPTDYAGIQ</sequence>
<reference evidence="7 8" key="2">
    <citation type="submission" date="2024-10" db="EMBL/GenBank/DDBJ databases">
        <authorList>
            <person name="Ryan C."/>
        </authorList>
    </citation>
    <scope>NUCLEOTIDE SEQUENCE [LARGE SCALE GENOMIC DNA]</scope>
</reference>
<gene>
    <name evidence="7" type="ORF">URODEC1_LOCUS84803</name>
</gene>
<protein>
    <recommendedName>
        <fullName evidence="6">Flavin-containing monooxygenase</fullName>
        <ecNumber evidence="6">1.-.-.-</ecNumber>
    </recommendedName>
</protein>
<name>A0ABC9DGK9_9POAL</name>
<dbReference type="Gene3D" id="3.50.50.60">
    <property type="entry name" value="FAD/NAD(P)-binding domain"/>
    <property type="match status" value="3"/>
</dbReference>
<keyword evidence="4" id="KW-0521">NADP</keyword>
<comment type="cofactor">
    <cofactor evidence="6">
        <name>FAD</name>
        <dbReference type="ChEBI" id="CHEBI:57692"/>
    </cofactor>
</comment>
<dbReference type="EMBL" id="OZ075143">
    <property type="protein sequence ID" value="CAL5037989.1"/>
    <property type="molecule type" value="Genomic_DNA"/>
</dbReference>
<keyword evidence="5 6" id="KW-0560">Oxidoreductase</keyword>
<dbReference type="EC" id="1.-.-.-" evidence="6"/>
<keyword evidence="2 6" id="KW-0285">Flavoprotein</keyword>
<dbReference type="Proteomes" id="UP001497457">
    <property type="component" value="Chromosome 33rd"/>
</dbReference>
<comment type="similarity">
    <text evidence="1 6">Belongs to the FMO family.</text>
</comment>
<dbReference type="PROSITE" id="PS51257">
    <property type="entry name" value="PROKAR_LIPOPROTEIN"/>
    <property type="match status" value="1"/>
</dbReference>
<dbReference type="InterPro" id="IPR050346">
    <property type="entry name" value="FMO-like"/>
</dbReference>
<evidence type="ECO:0000256" key="3">
    <source>
        <dbReference type="ARBA" id="ARBA00022827"/>
    </source>
</evidence>
<dbReference type="AlphaFoldDB" id="A0ABC9DGK9"/>
<dbReference type="GO" id="GO:0004497">
    <property type="term" value="F:monooxygenase activity"/>
    <property type="evidence" value="ECO:0007669"/>
    <property type="project" value="UniProtKB-KW"/>
</dbReference>
<dbReference type="InterPro" id="IPR000960">
    <property type="entry name" value="Flavin_mOase"/>
</dbReference>
<dbReference type="InterPro" id="IPR036188">
    <property type="entry name" value="FAD/NAD-bd_sf"/>
</dbReference>
<evidence type="ECO:0000256" key="1">
    <source>
        <dbReference type="ARBA" id="ARBA00009183"/>
    </source>
</evidence>